<sequence>MTYTTRTARALAVAGLALAASTASAQQTGTDMGKGNGTMHSMNMAQMERMMSGWPKASREAAAFMTKKYGAPAAMTAEMAVWGKTGPWKRTVVFAREYAHEFPAHHTDVMQQWIDYKATPTTYDELAMYDGSVVLERTSGEMSARCDKEGANFLALNLAHDIATGKQTVEGARKMYGEQIVAMKAGRSAPYTERLMFGMMSNTADPDRPAGMAMTGSRQ</sequence>
<name>A0A6J4SSL9_9ACTN</name>
<keyword evidence="1" id="KW-0732">Signal</keyword>
<organism evidence="2">
    <name type="scientific">uncultured Solirubrobacterales bacterium</name>
    <dbReference type="NCBI Taxonomy" id="768556"/>
    <lineage>
        <taxon>Bacteria</taxon>
        <taxon>Bacillati</taxon>
        <taxon>Actinomycetota</taxon>
        <taxon>Thermoleophilia</taxon>
        <taxon>Solirubrobacterales</taxon>
        <taxon>environmental samples</taxon>
    </lineage>
</organism>
<feature type="chain" id="PRO_5026890501" evidence="1">
    <location>
        <begin position="26"/>
        <end position="219"/>
    </location>
</feature>
<dbReference type="EMBL" id="CADCVV010000114">
    <property type="protein sequence ID" value="CAA9504229.1"/>
    <property type="molecule type" value="Genomic_DNA"/>
</dbReference>
<evidence type="ECO:0000256" key="1">
    <source>
        <dbReference type="SAM" id="SignalP"/>
    </source>
</evidence>
<evidence type="ECO:0000313" key="2">
    <source>
        <dbReference type="EMBL" id="CAA9504229.1"/>
    </source>
</evidence>
<protein>
    <submittedName>
        <fullName evidence="2">Uncharacterized protein</fullName>
    </submittedName>
</protein>
<reference evidence="2" key="1">
    <citation type="submission" date="2020-02" db="EMBL/GenBank/DDBJ databases">
        <authorList>
            <person name="Meier V. D."/>
        </authorList>
    </citation>
    <scope>NUCLEOTIDE SEQUENCE</scope>
    <source>
        <strain evidence="2">AVDCRST_MAG17</strain>
    </source>
</reference>
<dbReference type="AlphaFoldDB" id="A0A6J4SSL9"/>
<accession>A0A6J4SSL9</accession>
<feature type="signal peptide" evidence="1">
    <location>
        <begin position="1"/>
        <end position="25"/>
    </location>
</feature>
<gene>
    <name evidence="2" type="ORF">AVDCRST_MAG17-1573</name>
</gene>
<proteinExistence type="predicted"/>